<dbReference type="InterPro" id="IPR031875">
    <property type="entry name" value="RecA_dep_nuc"/>
</dbReference>
<protein>
    <recommendedName>
        <fullName evidence="4">Recombinase</fullName>
    </recommendedName>
</protein>
<feature type="region of interest" description="Disordered" evidence="1">
    <location>
        <begin position="1"/>
        <end position="22"/>
    </location>
</feature>
<reference evidence="2 3" key="1">
    <citation type="submission" date="2020-03" db="EMBL/GenBank/DDBJ databases">
        <title>Genomic Encyclopedia of Type Strains, Phase IV (KMG-IV): sequencing the most valuable type-strain genomes for metagenomic binning, comparative biology and taxonomic classification.</title>
        <authorList>
            <person name="Goeker M."/>
        </authorList>
    </citation>
    <scope>NUCLEOTIDE SEQUENCE [LARGE SCALE GENOMIC DNA]</scope>
    <source>
        <strain evidence="2 3">DSM 26613</strain>
    </source>
</reference>
<evidence type="ECO:0000256" key="1">
    <source>
        <dbReference type="SAM" id="MobiDB-lite"/>
    </source>
</evidence>
<evidence type="ECO:0000313" key="2">
    <source>
        <dbReference type="EMBL" id="NJB64316.1"/>
    </source>
</evidence>
<evidence type="ECO:0008006" key="4">
    <source>
        <dbReference type="Google" id="ProtNLM"/>
    </source>
</evidence>
<organism evidence="2 3">
    <name type="scientific">Paenalcaligenes hominis</name>
    <dbReference type="NCBI Taxonomy" id="643674"/>
    <lineage>
        <taxon>Bacteria</taxon>
        <taxon>Pseudomonadati</taxon>
        <taxon>Pseudomonadota</taxon>
        <taxon>Betaproteobacteria</taxon>
        <taxon>Burkholderiales</taxon>
        <taxon>Alcaligenaceae</taxon>
        <taxon>Paenalcaligenes</taxon>
    </lineage>
</organism>
<dbReference type="EMBL" id="JAATIZ010000001">
    <property type="protein sequence ID" value="NJB64316.1"/>
    <property type="molecule type" value="Genomic_DNA"/>
</dbReference>
<dbReference type="Pfam" id="PF16786">
    <property type="entry name" value="RecA_dep_nuc"/>
    <property type="match status" value="1"/>
</dbReference>
<dbReference type="Gene3D" id="3.30.40.190">
    <property type="match status" value="1"/>
</dbReference>
<accession>A0ABX0WM60</accession>
<gene>
    <name evidence="2" type="ORF">GGR41_000537</name>
</gene>
<sequence length="133" mass="14329">MKINPKAKMSSKGMKGNPATAEQKRYHDALASLGCIACRLDGNHQPMVSIHHIDGRTKPHAHWLVLPLCAGHHQDGTGVPGLIAVHPWKARFEQQYGTELSLLQTCHGLLRDGGYDVPEAAVEALGNAGGVRL</sequence>
<dbReference type="Proteomes" id="UP000783934">
    <property type="component" value="Unassembled WGS sequence"/>
</dbReference>
<evidence type="ECO:0000313" key="3">
    <source>
        <dbReference type="Proteomes" id="UP000783934"/>
    </source>
</evidence>
<name>A0ABX0WM60_9BURK</name>
<dbReference type="RefSeq" id="WP_244951419.1">
    <property type="nucleotide sequence ID" value="NZ_JAATIZ010000001.1"/>
</dbReference>
<keyword evidence="3" id="KW-1185">Reference proteome</keyword>
<proteinExistence type="predicted"/>
<comment type="caution">
    <text evidence="2">The sequence shown here is derived from an EMBL/GenBank/DDBJ whole genome shotgun (WGS) entry which is preliminary data.</text>
</comment>